<feature type="transmembrane region" description="Helical" evidence="1">
    <location>
        <begin position="160"/>
        <end position="177"/>
    </location>
</feature>
<keyword evidence="1" id="KW-1133">Transmembrane helix</keyword>
<organism evidence="2 3">
    <name type="scientific">Elizabethkingia meningoseptica</name>
    <name type="common">Chryseobacterium meningosepticum</name>
    <dbReference type="NCBI Taxonomy" id="238"/>
    <lineage>
        <taxon>Bacteria</taxon>
        <taxon>Pseudomonadati</taxon>
        <taxon>Bacteroidota</taxon>
        <taxon>Flavobacteriia</taxon>
        <taxon>Flavobacteriales</taxon>
        <taxon>Weeksellaceae</taxon>
        <taxon>Elizabethkingia</taxon>
    </lineage>
</organism>
<keyword evidence="3" id="KW-1185">Reference proteome</keyword>
<keyword evidence="1" id="KW-0812">Transmembrane</keyword>
<dbReference type="EMBL" id="MPOG01000014">
    <property type="protein sequence ID" value="OOH94396.1"/>
    <property type="molecule type" value="Genomic_DNA"/>
</dbReference>
<dbReference type="OrthoDB" id="1253310at2"/>
<evidence type="ECO:0000313" key="2">
    <source>
        <dbReference type="EMBL" id="OOH94396.1"/>
    </source>
</evidence>
<keyword evidence="1" id="KW-0472">Membrane</keyword>
<comment type="caution">
    <text evidence="2">The sequence shown here is derived from an EMBL/GenBank/DDBJ whole genome shotgun (WGS) entry which is preliminary data.</text>
</comment>
<dbReference type="AlphaFoldDB" id="A0A1T3I294"/>
<sequence length="225" mass="25666">MVKKNILEKLPDLQLENYIKEGNRFTPEAVEIAFEIFKERGRTFSDQESESIQKIIREKKDAEIAQINEDKESWEDNITNDPSAIKLYQIGPIAALSFFCGLIPGAILVSINFIKVKKYSVAILVLLYGLVYFFAQKYLITSLIGYKKDYQIYSRHSPELIVIALGVAGLTIISALVMPKKLPHRPESYILPVIMACVMAGIMYFNPHNGYISYYLIPKIIAFFK</sequence>
<feature type="transmembrane region" description="Helical" evidence="1">
    <location>
        <begin position="189"/>
        <end position="206"/>
    </location>
</feature>
<feature type="transmembrane region" description="Helical" evidence="1">
    <location>
        <begin position="90"/>
        <end position="114"/>
    </location>
</feature>
<dbReference type="Proteomes" id="UP000188947">
    <property type="component" value="Unassembled WGS sequence"/>
</dbReference>
<accession>A0A1T3I294</accession>
<reference evidence="2 3" key="1">
    <citation type="submission" date="2016-11" db="EMBL/GenBank/DDBJ databases">
        <title>Genome sequence and comparative genomic analysis of clinical strain Elizabethkingia meningoseptica 61421 PRCM.</title>
        <authorList>
            <person name="Wang M."/>
            <person name="Hu S."/>
            <person name="Cao L."/>
            <person name="Jiang T."/>
            <person name="Zhou Y."/>
            <person name="Ming D."/>
        </authorList>
    </citation>
    <scope>NUCLEOTIDE SEQUENCE [LARGE SCALE GENOMIC DNA]</scope>
    <source>
        <strain evidence="2 3">61421 PRCM</strain>
    </source>
</reference>
<evidence type="ECO:0000313" key="3">
    <source>
        <dbReference type="Proteomes" id="UP000188947"/>
    </source>
</evidence>
<name>A0A1T3I294_ELIME</name>
<feature type="transmembrane region" description="Helical" evidence="1">
    <location>
        <begin position="121"/>
        <end position="140"/>
    </location>
</feature>
<dbReference type="eggNOG" id="ENOG5032VPQ">
    <property type="taxonomic scope" value="Bacteria"/>
</dbReference>
<dbReference type="RefSeq" id="WP_070904524.1">
    <property type="nucleotide sequence ID" value="NZ_CP016378.1"/>
</dbReference>
<proteinExistence type="predicted"/>
<gene>
    <name evidence="2" type="ORF">BMF97_13695</name>
</gene>
<dbReference type="STRING" id="238.BBD35_13015"/>
<protein>
    <submittedName>
        <fullName evidence="2">Uncharacterized protein</fullName>
    </submittedName>
</protein>
<evidence type="ECO:0000256" key="1">
    <source>
        <dbReference type="SAM" id="Phobius"/>
    </source>
</evidence>